<dbReference type="Gene3D" id="2.30.22.10">
    <property type="entry name" value="Head domain of nucleotide exchange factor GrpE"/>
    <property type="match status" value="1"/>
</dbReference>
<evidence type="ECO:0000313" key="3">
    <source>
        <dbReference type="EMBL" id="VIP02956.1"/>
    </source>
</evidence>
<feature type="region of interest" description="Disordered" evidence="2">
    <location>
        <begin position="78"/>
        <end position="97"/>
    </location>
</feature>
<feature type="compositionally biased region" description="Polar residues" evidence="2">
    <location>
        <begin position="78"/>
        <end position="87"/>
    </location>
</feature>
<dbReference type="InParanoid" id="A0A6C2YNE5"/>
<dbReference type="RefSeq" id="WP_162658076.1">
    <property type="nucleotide sequence ID" value="NZ_LR593887.1"/>
</dbReference>
<reference evidence="3" key="1">
    <citation type="submission" date="2019-04" db="EMBL/GenBank/DDBJ databases">
        <authorList>
            <consortium name="Science for Life Laboratories"/>
        </authorList>
    </citation>
    <scope>NUCLEOTIDE SEQUENCE</scope>
    <source>
        <strain evidence="3">MBLW1</strain>
    </source>
</reference>
<keyword evidence="4" id="KW-1185">Reference proteome</keyword>
<proteinExistence type="predicted"/>
<dbReference type="KEGG" id="tim:GMBLW1_10040"/>
<evidence type="ECO:0000256" key="2">
    <source>
        <dbReference type="SAM" id="MobiDB-lite"/>
    </source>
</evidence>
<dbReference type="Pfam" id="PF01025">
    <property type="entry name" value="GrpE"/>
    <property type="match status" value="1"/>
</dbReference>
<keyword evidence="3" id="KW-0346">Stress response</keyword>
<sequence>MTPESLESLFQDFRNWLTTQSEWSLAEPVESSDMAGLSPLELSEHLTAIRHELKLLTQTNRGLNERVQDGLSQLSAAVTESRSSQSKESGEVAADSSEEQWRAALKLLLDLGDSLETAGKAVHTLRERFRRELAVESSTLEFPAFPALPSRDAPVSTWLGRRLGIDPQGTQSALRELDSAWRNWAEQLRLAWEQRRAADRQLVELARQWVESLAAGYTMSLQRIERLLPQLGLERIACLATPFDPETMEVIAVELDSDRPPEEVVEVLRHGYRRGGRLFRLAQVRVAGR</sequence>
<dbReference type="AlphaFoldDB" id="A0A6C2YNE5"/>
<dbReference type="EMBL" id="LR593887">
    <property type="protein sequence ID" value="VTS02956.1"/>
    <property type="molecule type" value="Genomic_DNA"/>
</dbReference>
<dbReference type="GO" id="GO:0000774">
    <property type="term" value="F:adenyl-nucleotide exchange factor activity"/>
    <property type="evidence" value="ECO:0007669"/>
    <property type="project" value="InterPro"/>
</dbReference>
<dbReference type="EMBL" id="LR586016">
    <property type="protein sequence ID" value="VIP02956.1"/>
    <property type="molecule type" value="Genomic_DNA"/>
</dbReference>
<accession>A0A6C2YNE5</accession>
<name>A0A6C2YNE5_9BACT</name>
<keyword evidence="1" id="KW-0143">Chaperone</keyword>
<dbReference type="GO" id="GO:0006457">
    <property type="term" value="P:protein folding"/>
    <property type="evidence" value="ECO:0007669"/>
    <property type="project" value="InterPro"/>
</dbReference>
<dbReference type="InterPro" id="IPR009012">
    <property type="entry name" value="GrpE_head"/>
</dbReference>
<dbReference type="SUPFAM" id="SSF51064">
    <property type="entry name" value="Head domain of nucleotide exchange factor GrpE"/>
    <property type="match status" value="1"/>
</dbReference>
<evidence type="ECO:0000256" key="1">
    <source>
        <dbReference type="ARBA" id="ARBA00023186"/>
    </source>
</evidence>
<protein>
    <recommendedName>
        <fullName evidence="5">Protein GrpE</fullName>
    </recommendedName>
</protein>
<evidence type="ECO:0008006" key="5">
    <source>
        <dbReference type="Google" id="ProtNLM"/>
    </source>
</evidence>
<dbReference type="Proteomes" id="UP000464378">
    <property type="component" value="Chromosome"/>
</dbReference>
<dbReference type="GO" id="GO:0051087">
    <property type="term" value="F:protein-folding chaperone binding"/>
    <property type="evidence" value="ECO:0007669"/>
    <property type="project" value="InterPro"/>
</dbReference>
<gene>
    <name evidence="3" type="ORF">GMBLW1_10040</name>
</gene>
<dbReference type="GO" id="GO:0042803">
    <property type="term" value="F:protein homodimerization activity"/>
    <property type="evidence" value="ECO:0007669"/>
    <property type="project" value="InterPro"/>
</dbReference>
<evidence type="ECO:0000313" key="4">
    <source>
        <dbReference type="Proteomes" id="UP000464378"/>
    </source>
</evidence>
<dbReference type="InterPro" id="IPR000740">
    <property type="entry name" value="GrpE"/>
</dbReference>
<organism evidence="3">
    <name type="scientific">Tuwongella immobilis</name>
    <dbReference type="NCBI Taxonomy" id="692036"/>
    <lineage>
        <taxon>Bacteria</taxon>
        <taxon>Pseudomonadati</taxon>
        <taxon>Planctomycetota</taxon>
        <taxon>Planctomycetia</taxon>
        <taxon>Gemmatales</taxon>
        <taxon>Gemmataceae</taxon>
        <taxon>Tuwongella</taxon>
    </lineage>
</organism>